<protein>
    <submittedName>
        <fullName evidence="1">Uncharacterized protein</fullName>
    </submittedName>
</protein>
<organism evidence="1 2">
    <name type="scientific">Solanum commersonii</name>
    <name type="common">Commerson's wild potato</name>
    <name type="synonym">Commerson's nightshade</name>
    <dbReference type="NCBI Taxonomy" id="4109"/>
    <lineage>
        <taxon>Eukaryota</taxon>
        <taxon>Viridiplantae</taxon>
        <taxon>Streptophyta</taxon>
        <taxon>Embryophyta</taxon>
        <taxon>Tracheophyta</taxon>
        <taxon>Spermatophyta</taxon>
        <taxon>Magnoliopsida</taxon>
        <taxon>eudicotyledons</taxon>
        <taxon>Gunneridae</taxon>
        <taxon>Pentapetalae</taxon>
        <taxon>asterids</taxon>
        <taxon>lamiids</taxon>
        <taxon>Solanales</taxon>
        <taxon>Solanaceae</taxon>
        <taxon>Solanoideae</taxon>
        <taxon>Solaneae</taxon>
        <taxon>Solanum</taxon>
    </lineage>
</organism>
<proteinExistence type="predicted"/>
<feature type="non-terminal residue" evidence="1">
    <location>
        <position position="1"/>
    </location>
</feature>
<dbReference type="AlphaFoldDB" id="A0A9J5ZY57"/>
<keyword evidence="2" id="KW-1185">Reference proteome</keyword>
<dbReference type="Gene3D" id="4.10.60.10">
    <property type="entry name" value="Zinc finger, CCHC-type"/>
    <property type="match status" value="1"/>
</dbReference>
<dbReference type="OrthoDB" id="1326256at2759"/>
<reference evidence="1 2" key="1">
    <citation type="submission" date="2020-09" db="EMBL/GenBank/DDBJ databases">
        <title>De no assembly of potato wild relative species, Solanum commersonii.</title>
        <authorList>
            <person name="Cho K."/>
        </authorList>
    </citation>
    <scope>NUCLEOTIDE SEQUENCE [LARGE SCALE GENOMIC DNA]</scope>
    <source>
        <strain evidence="1">LZ3.2</strain>
        <tissue evidence="1">Leaf</tissue>
    </source>
</reference>
<accession>A0A9J5ZY57</accession>
<dbReference type="EMBL" id="JACXVP010000003">
    <property type="protein sequence ID" value="KAG5616884.1"/>
    <property type="molecule type" value="Genomic_DNA"/>
</dbReference>
<dbReference type="GO" id="GO:0008270">
    <property type="term" value="F:zinc ion binding"/>
    <property type="evidence" value="ECO:0007669"/>
    <property type="project" value="InterPro"/>
</dbReference>
<comment type="caution">
    <text evidence="1">The sequence shown here is derived from an EMBL/GenBank/DDBJ whole genome shotgun (WGS) entry which is preliminary data.</text>
</comment>
<evidence type="ECO:0000313" key="2">
    <source>
        <dbReference type="Proteomes" id="UP000824120"/>
    </source>
</evidence>
<dbReference type="Proteomes" id="UP000824120">
    <property type="component" value="Chromosome 3"/>
</dbReference>
<dbReference type="InterPro" id="IPR036875">
    <property type="entry name" value="Znf_CCHC_sf"/>
</dbReference>
<dbReference type="SUPFAM" id="SSF57756">
    <property type="entry name" value="Retrovirus zinc finger-like domains"/>
    <property type="match status" value="1"/>
</dbReference>
<evidence type="ECO:0000313" key="1">
    <source>
        <dbReference type="EMBL" id="KAG5616884.1"/>
    </source>
</evidence>
<gene>
    <name evidence="1" type="ORF">H5410_016708</name>
</gene>
<dbReference type="PANTHER" id="PTHR34222:SF87">
    <property type="entry name" value="CCHC-TYPE DOMAIN-CONTAINING PROTEIN"/>
    <property type="match status" value="1"/>
</dbReference>
<dbReference type="PANTHER" id="PTHR34222">
    <property type="entry name" value="GAG_PRE-INTEGRS DOMAIN-CONTAINING PROTEIN"/>
    <property type="match status" value="1"/>
</dbReference>
<sequence>MSLDNSTPTAMYTSRTGGDTYKQKRGYNGQVVCEYCHTKGHTRADCNKLKKCDFCHKTGHVKGDCFQLIGYPADFKGKRQSNAVTGPLAGNNCSDNAFAGPQRMQHQCCHPPIQPRYDSCPQQCAQYQGMLPHPPPSSSGQREFYHNGNGAVNGSVNMAGTGIPYLHENTSVKWIIDTGATNHMIGDPKYLMNGGLLEHAGQVQLPTGDSARVSHVGNCSLRGEVVQDFSKEDKARHLHLSSNKSLSTSPSVVKRIYFTARSF</sequence>
<dbReference type="GO" id="GO:0003676">
    <property type="term" value="F:nucleic acid binding"/>
    <property type="evidence" value="ECO:0007669"/>
    <property type="project" value="InterPro"/>
</dbReference>
<name>A0A9J5ZY57_SOLCO</name>